<keyword evidence="2" id="KW-1185">Reference proteome</keyword>
<evidence type="ECO:0000313" key="1">
    <source>
        <dbReference type="EMBL" id="KAF9642858.1"/>
    </source>
</evidence>
<proteinExistence type="predicted"/>
<dbReference type="Proteomes" id="UP000886501">
    <property type="component" value="Unassembled WGS sequence"/>
</dbReference>
<dbReference type="EMBL" id="MU118338">
    <property type="protein sequence ID" value="KAF9642858.1"/>
    <property type="molecule type" value="Genomic_DNA"/>
</dbReference>
<accession>A0ACB6Z070</accession>
<protein>
    <submittedName>
        <fullName evidence="1">Uncharacterized protein</fullName>
    </submittedName>
</protein>
<reference evidence="1" key="1">
    <citation type="submission" date="2019-10" db="EMBL/GenBank/DDBJ databases">
        <authorList>
            <consortium name="DOE Joint Genome Institute"/>
            <person name="Kuo A."/>
            <person name="Miyauchi S."/>
            <person name="Kiss E."/>
            <person name="Drula E."/>
            <person name="Kohler A."/>
            <person name="Sanchez-Garcia M."/>
            <person name="Andreopoulos B."/>
            <person name="Barry K.W."/>
            <person name="Bonito G."/>
            <person name="Buee M."/>
            <person name="Carver A."/>
            <person name="Chen C."/>
            <person name="Cichocki N."/>
            <person name="Clum A."/>
            <person name="Culley D."/>
            <person name="Crous P.W."/>
            <person name="Fauchery L."/>
            <person name="Girlanda M."/>
            <person name="Hayes R."/>
            <person name="Keri Z."/>
            <person name="Labutti K."/>
            <person name="Lipzen A."/>
            <person name="Lombard V."/>
            <person name="Magnuson J."/>
            <person name="Maillard F."/>
            <person name="Morin E."/>
            <person name="Murat C."/>
            <person name="Nolan M."/>
            <person name="Ohm R."/>
            <person name="Pangilinan J."/>
            <person name="Pereira M."/>
            <person name="Perotto S."/>
            <person name="Peter M."/>
            <person name="Riley R."/>
            <person name="Sitrit Y."/>
            <person name="Stielow B."/>
            <person name="Szollosi G."/>
            <person name="Zifcakova L."/>
            <person name="Stursova M."/>
            <person name="Spatafora J.W."/>
            <person name="Tedersoo L."/>
            <person name="Vaario L.-M."/>
            <person name="Yamada A."/>
            <person name="Yan M."/>
            <person name="Wang P."/>
            <person name="Xu J."/>
            <person name="Bruns T."/>
            <person name="Baldrian P."/>
            <person name="Vilgalys R."/>
            <person name="Henrissat B."/>
            <person name="Grigoriev I.V."/>
            <person name="Hibbett D."/>
            <person name="Nagy L.G."/>
            <person name="Martin F.M."/>
        </authorList>
    </citation>
    <scope>NUCLEOTIDE SEQUENCE</scope>
    <source>
        <strain evidence="1">P2</strain>
    </source>
</reference>
<evidence type="ECO:0000313" key="2">
    <source>
        <dbReference type="Proteomes" id="UP000886501"/>
    </source>
</evidence>
<sequence length="207" mass="22676">MSCIGFAAPVSSTQAPSGFTLQIQLKVAPCTSFKTSLNVAPTHTTPLPLPLRKLFLGLWDSSPMAPLPSNRFCRVPPHRSPVCNLNLLALRLSSTDVSTPPSILNLESLAVFWPSMFLCPTLNGDNDAWALSQNPPEVLPIANTIKSSTEFPVVLSCTQNTQIHPHLNNSPIHISRVQSTFDYVEPNPLYLVYPKQAHPQTQSYSDC</sequence>
<organism evidence="1 2">
    <name type="scientific">Thelephora ganbajun</name>
    <name type="common">Ganba fungus</name>
    <dbReference type="NCBI Taxonomy" id="370292"/>
    <lineage>
        <taxon>Eukaryota</taxon>
        <taxon>Fungi</taxon>
        <taxon>Dikarya</taxon>
        <taxon>Basidiomycota</taxon>
        <taxon>Agaricomycotina</taxon>
        <taxon>Agaricomycetes</taxon>
        <taxon>Thelephorales</taxon>
        <taxon>Thelephoraceae</taxon>
        <taxon>Thelephora</taxon>
    </lineage>
</organism>
<name>A0ACB6Z070_THEGA</name>
<gene>
    <name evidence="1" type="ORF">BDM02DRAFT_3192580</name>
</gene>
<reference evidence="1" key="2">
    <citation type="journal article" date="2020" name="Nat. Commun.">
        <title>Large-scale genome sequencing of mycorrhizal fungi provides insights into the early evolution of symbiotic traits.</title>
        <authorList>
            <person name="Miyauchi S."/>
            <person name="Kiss E."/>
            <person name="Kuo A."/>
            <person name="Drula E."/>
            <person name="Kohler A."/>
            <person name="Sanchez-Garcia M."/>
            <person name="Morin E."/>
            <person name="Andreopoulos B."/>
            <person name="Barry K.W."/>
            <person name="Bonito G."/>
            <person name="Buee M."/>
            <person name="Carver A."/>
            <person name="Chen C."/>
            <person name="Cichocki N."/>
            <person name="Clum A."/>
            <person name="Culley D."/>
            <person name="Crous P.W."/>
            <person name="Fauchery L."/>
            <person name="Girlanda M."/>
            <person name="Hayes R.D."/>
            <person name="Keri Z."/>
            <person name="LaButti K."/>
            <person name="Lipzen A."/>
            <person name="Lombard V."/>
            <person name="Magnuson J."/>
            <person name="Maillard F."/>
            <person name="Murat C."/>
            <person name="Nolan M."/>
            <person name="Ohm R.A."/>
            <person name="Pangilinan J."/>
            <person name="Pereira M.F."/>
            <person name="Perotto S."/>
            <person name="Peter M."/>
            <person name="Pfister S."/>
            <person name="Riley R."/>
            <person name="Sitrit Y."/>
            <person name="Stielow J.B."/>
            <person name="Szollosi G."/>
            <person name="Zifcakova L."/>
            <person name="Stursova M."/>
            <person name="Spatafora J.W."/>
            <person name="Tedersoo L."/>
            <person name="Vaario L.M."/>
            <person name="Yamada A."/>
            <person name="Yan M."/>
            <person name="Wang P."/>
            <person name="Xu J."/>
            <person name="Bruns T."/>
            <person name="Baldrian P."/>
            <person name="Vilgalys R."/>
            <person name="Dunand C."/>
            <person name="Henrissat B."/>
            <person name="Grigoriev I.V."/>
            <person name="Hibbett D."/>
            <person name="Nagy L.G."/>
            <person name="Martin F.M."/>
        </authorList>
    </citation>
    <scope>NUCLEOTIDE SEQUENCE</scope>
    <source>
        <strain evidence="1">P2</strain>
    </source>
</reference>
<comment type="caution">
    <text evidence="1">The sequence shown here is derived from an EMBL/GenBank/DDBJ whole genome shotgun (WGS) entry which is preliminary data.</text>
</comment>